<feature type="region of interest" description="Disordered" evidence="1">
    <location>
        <begin position="165"/>
        <end position="185"/>
    </location>
</feature>
<gene>
    <name evidence="2" type="ORF">BG015_011380</name>
</gene>
<keyword evidence="3" id="KW-1185">Reference proteome</keyword>
<protein>
    <submittedName>
        <fullName evidence="2">Uncharacterized protein</fullName>
    </submittedName>
</protein>
<comment type="caution">
    <text evidence="2">The sequence shown here is derived from an EMBL/GenBank/DDBJ whole genome shotgun (WGS) entry which is preliminary data.</text>
</comment>
<dbReference type="OrthoDB" id="2416713at2759"/>
<dbReference type="AlphaFoldDB" id="A0A9P5RSN4"/>
<evidence type="ECO:0000313" key="3">
    <source>
        <dbReference type="Proteomes" id="UP000748756"/>
    </source>
</evidence>
<evidence type="ECO:0000256" key="1">
    <source>
        <dbReference type="SAM" id="MobiDB-lite"/>
    </source>
</evidence>
<reference evidence="2" key="1">
    <citation type="journal article" date="2020" name="Fungal Divers.">
        <title>Resolving the Mortierellaceae phylogeny through synthesis of multi-gene phylogenetics and phylogenomics.</title>
        <authorList>
            <person name="Vandepol N."/>
            <person name="Liber J."/>
            <person name="Desiro A."/>
            <person name="Na H."/>
            <person name="Kennedy M."/>
            <person name="Barry K."/>
            <person name="Grigoriev I.V."/>
            <person name="Miller A.N."/>
            <person name="O'Donnell K."/>
            <person name="Stajich J.E."/>
            <person name="Bonito G."/>
        </authorList>
    </citation>
    <scope>NUCLEOTIDE SEQUENCE</scope>
    <source>
        <strain evidence="2">NRRL 6426</strain>
    </source>
</reference>
<proteinExistence type="predicted"/>
<name>A0A9P5RSN4_9FUNG</name>
<feature type="region of interest" description="Disordered" evidence="1">
    <location>
        <begin position="1"/>
        <end position="20"/>
    </location>
</feature>
<dbReference type="Proteomes" id="UP000748756">
    <property type="component" value="Unassembled WGS sequence"/>
</dbReference>
<organism evidence="2 3">
    <name type="scientific">Linnemannia schmuckeri</name>
    <dbReference type="NCBI Taxonomy" id="64567"/>
    <lineage>
        <taxon>Eukaryota</taxon>
        <taxon>Fungi</taxon>
        <taxon>Fungi incertae sedis</taxon>
        <taxon>Mucoromycota</taxon>
        <taxon>Mortierellomycotina</taxon>
        <taxon>Mortierellomycetes</taxon>
        <taxon>Mortierellales</taxon>
        <taxon>Mortierellaceae</taxon>
        <taxon>Linnemannia</taxon>
    </lineage>
</organism>
<feature type="compositionally biased region" description="Gly residues" evidence="1">
    <location>
        <begin position="176"/>
        <end position="185"/>
    </location>
</feature>
<accession>A0A9P5RSN4</accession>
<feature type="region of interest" description="Disordered" evidence="1">
    <location>
        <begin position="91"/>
        <end position="113"/>
    </location>
</feature>
<sequence>MQPSLQDLARGLQSPTMAVPDERVSEWDLMGGTLATPAAAAATGAMKKTKKVTMAIGSRGEARRHSLPEATITNADGSSSSSLLDVSTAVAGTSSSGTNMPTKDDVTGLDYDGDDEDEDYYSGERWIELLITLTKQNPSLEKICIMMERFEPTAAFWESIEQATNARSGNGKNSDRGGGGKALYL</sequence>
<dbReference type="EMBL" id="JAAAUQ010000876">
    <property type="protein sequence ID" value="KAF9147034.1"/>
    <property type="molecule type" value="Genomic_DNA"/>
</dbReference>
<evidence type="ECO:0000313" key="2">
    <source>
        <dbReference type="EMBL" id="KAF9147034.1"/>
    </source>
</evidence>